<organism evidence="8 9">
    <name type="scientific">Methylacidimicrobium tartarophylax</name>
    <dbReference type="NCBI Taxonomy" id="1041768"/>
    <lineage>
        <taxon>Bacteria</taxon>
        <taxon>Pseudomonadati</taxon>
        <taxon>Verrucomicrobiota</taxon>
        <taxon>Methylacidimicrobium</taxon>
    </lineage>
</organism>
<evidence type="ECO:0000259" key="7">
    <source>
        <dbReference type="PROSITE" id="PS51462"/>
    </source>
</evidence>
<reference evidence="8 9" key="1">
    <citation type="submission" date="2019-09" db="EMBL/GenBank/DDBJ databases">
        <authorList>
            <person name="Cremers G."/>
        </authorList>
    </citation>
    <scope>NUCLEOTIDE SEQUENCE [LARGE SCALE GENOMIC DNA]</scope>
    <source>
        <strain evidence="8">4A</strain>
    </source>
</reference>
<dbReference type="RefSeq" id="WP_142660773.1">
    <property type="nucleotide sequence ID" value="NZ_CABFVA020000112.1"/>
</dbReference>
<evidence type="ECO:0000256" key="5">
    <source>
        <dbReference type="ARBA" id="ARBA00032644"/>
    </source>
</evidence>
<dbReference type="InterPro" id="IPR015797">
    <property type="entry name" value="NUDIX_hydrolase-like_dom_sf"/>
</dbReference>
<sequence>MSDPLPPLRLSAGVIVYRWEHGEPRYLLLRAFRNWDFPKGIVEQGETPLAAARREVFEETGIETLRFPWGEEYRETEVYDRRKVARYYLAETSSAMITLGINPALGKPEHQEFRWVEAQEARHLLPPRLLPIFDWAHRRLTG</sequence>
<dbReference type="GO" id="GO:0000166">
    <property type="term" value="F:nucleotide binding"/>
    <property type="evidence" value="ECO:0007669"/>
    <property type="project" value="UniProtKB-KW"/>
</dbReference>
<gene>
    <name evidence="8" type="primary">NUDT2</name>
    <name evidence="8" type="ORF">MAMT_01933</name>
</gene>
<dbReference type="GO" id="GO:0006754">
    <property type="term" value="P:ATP biosynthetic process"/>
    <property type="evidence" value="ECO:0007669"/>
    <property type="project" value="TreeGrafter"/>
</dbReference>
<dbReference type="PROSITE" id="PS51462">
    <property type="entry name" value="NUDIX"/>
    <property type="match status" value="1"/>
</dbReference>
<evidence type="ECO:0000256" key="3">
    <source>
        <dbReference type="ARBA" id="ARBA00022741"/>
    </source>
</evidence>
<keyword evidence="4 6" id="KW-0378">Hydrolase</keyword>
<dbReference type="Gene3D" id="3.90.79.10">
    <property type="entry name" value="Nucleoside Triphosphate Pyrophosphohydrolase"/>
    <property type="match status" value="1"/>
</dbReference>
<dbReference type="InterPro" id="IPR051325">
    <property type="entry name" value="Nudix_hydrolase_domain"/>
</dbReference>
<dbReference type="InterPro" id="IPR020084">
    <property type="entry name" value="NUDIX_hydrolase_CS"/>
</dbReference>
<keyword evidence="9" id="KW-1185">Reference proteome</keyword>
<evidence type="ECO:0000313" key="8">
    <source>
        <dbReference type="EMBL" id="VVM07795.1"/>
    </source>
</evidence>
<dbReference type="InterPro" id="IPR003565">
    <property type="entry name" value="Tetra_PHTase"/>
</dbReference>
<dbReference type="PANTHER" id="PTHR21340:SF0">
    <property type="entry name" value="BIS(5'-NUCLEOSYL)-TETRAPHOSPHATASE [ASYMMETRICAL]"/>
    <property type="match status" value="1"/>
</dbReference>
<evidence type="ECO:0000256" key="6">
    <source>
        <dbReference type="RuleBase" id="RU003476"/>
    </source>
</evidence>
<dbReference type="Proteomes" id="UP000334923">
    <property type="component" value="Unassembled WGS sequence"/>
</dbReference>
<dbReference type="EMBL" id="CABFVA020000112">
    <property type="protein sequence ID" value="VVM07795.1"/>
    <property type="molecule type" value="Genomic_DNA"/>
</dbReference>
<dbReference type="CDD" id="cd03428">
    <property type="entry name" value="NUDIX_Ap4A_Nudt2"/>
    <property type="match status" value="1"/>
</dbReference>
<name>A0A5E6MEY0_9BACT</name>
<proteinExistence type="inferred from homology"/>
<dbReference type="PRINTS" id="PR00502">
    <property type="entry name" value="NUDIXFAMILY"/>
</dbReference>
<dbReference type="PROSITE" id="PS00893">
    <property type="entry name" value="NUDIX_BOX"/>
    <property type="match status" value="1"/>
</dbReference>
<protein>
    <recommendedName>
        <fullName evidence="2">Bis(5'-nucleosyl)-tetraphosphatase [asymmetrical]</fullName>
    </recommendedName>
    <alternativeName>
        <fullName evidence="5">Diadenosine 5',5'''-P1,P4-tetraphosphate asymmetrical hydrolase</fullName>
    </alternativeName>
</protein>
<dbReference type="InterPro" id="IPR020476">
    <property type="entry name" value="Nudix_hydrolase"/>
</dbReference>
<evidence type="ECO:0000256" key="2">
    <source>
        <dbReference type="ARBA" id="ARBA00018911"/>
    </source>
</evidence>
<dbReference type="SUPFAM" id="SSF55811">
    <property type="entry name" value="Nudix"/>
    <property type="match status" value="1"/>
</dbReference>
<keyword evidence="3" id="KW-0547">Nucleotide-binding</keyword>
<feature type="domain" description="Nudix hydrolase" evidence="7">
    <location>
        <begin position="7"/>
        <end position="138"/>
    </location>
</feature>
<dbReference type="GO" id="GO:0006167">
    <property type="term" value="P:AMP biosynthetic process"/>
    <property type="evidence" value="ECO:0007669"/>
    <property type="project" value="TreeGrafter"/>
</dbReference>
<evidence type="ECO:0000256" key="1">
    <source>
        <dbReference type="ARBA" id="ARBA00005582"/>
    </source>
</evidence>
<dbReference type="InterPro" id="IPR000086">
    <property type="entry name" value="NUDIX_hydrolase_dom"/>
</dbReference>
<dbReference type="Pfam" id="PF00293">
    <property type="entry name" value="NUDIX"/>
    <property type="match status" value="1"/>
</dbReference>
<dbReference type="GO" id="GO:0004081">
    <property type="term" value="F:bis(5'-nucleosyl)-tetraphosphatase (asymmetrical) activity"/>
    <property type="evidence" value="ECO:0007669"/>
    <property type="project" value="TreeGrafter"/>
</dbReference>
<comment type="similarity">
    <text evidence="1 6">Belongs to the Nudix hydrolase family.</text>
</comment>
<evidence type="ECO:0000256" key="4">
    <source>
        <dbReference type="ARBA" id="ARBA00022801"/>
    </source>
</evidence>
<dbReference type="AlphaFoldDB" id="A0A5E6MEY0"/>
<evidence type="ECO:0000313" key="9">
    <source>
        <dbReference type="Proteomes" id="UP000334923"/>
    </source>
</evidence>
<accession>A0A5E6MEY0</accession>
<dbReference type="PANTHER" id="PTHR21340">
    <property type="entry name" value="DIADENOSINE 5,5-P1,P4-TETRAPHOSPHATE PYROPHOSPHOHYDROLASE MUTT"/>
    <property type="match status" value="1"/>
</dbReference>
<dbReference type="OrthoDB" id="9816289at2"/>